<dbReference type="Proteomes" id="UP001150259">
    <property type="component" value="Unassembled WGS sequence"/>
</dbReference>
<dbReference type="EMBL" id="JAPFQL010000019">
    <property type="protein sequence ID" value="MDC5696830.1"/>
    <property type="molecule type" value="Genomic_DNA"/>
</dbReference>
<accession>A0ABT5GEY0</accession>
<feature type="domain" description="DUF6884" evidence="3">
    <location>
        <begin position="2"/>
        <end position="134"/>
    </location>
</feature>
<keyword evidence="5" id="KW-1185">Reference proteome</keyword>
<organism evidence="4 5">
    <name type="scientific">Intrasporangium calvum</name>
    <dbReference type="NCBI Taxonomy" id="53358"/>
    <lineage>
        <taxon>Bacteria</taxon>
        <taxon>Bacillati</taxon>
        <taxon>Actinomycetota</taxon>
        <taxon>Actinomycetes</taxon>
        <taxon>Micrococcales</taxon>
        <taxon>Intrasporangiaceae</taxon>
        <taxon>Intrasporangium</taxon>
    </lineage>
</organism>
<evidence type="ECO:0000259" key="3">
    <source>
        <dbReference type="Pfam" id="PF21818"/>
    </source>
</evidence>
<feature type="domain" description="GIY-YIG catalytic" evidence="2">
    <location>
        <begin position="217"/>
        <end position="333"/>
    </location>
</feature>
<dbReference type="Pfam" id="PF20815">
    <property type="entry name" value="GIY_YIG_2"/>
    <property type="match status" value="1"/>
</dbReference>
<sequence length="354" mass="38569">MLLVTCVKGKRSAPTEAQDLYTSPLFLKQRSYAKASGLPWFILSAEHGLVAPDEWLAPYERFLPDTPPAYRDVWGRWVVARLELLHGTLAGTTVDVHASDAYIKAIEAPLRAAGAVIHAPLAGLSLGERLQWYAAELVPDGRSISALRGSDLQRSDVESLVDQLAAFLGDESNAWTVPQLLASDRKPLQRPGLYSWWVDDHGAGDLTLTLGQPVAPGLIYAGQAGATRWPSGRRSSNTLWVRLAGMHLGKKHEFSTFRRTLASLLGPTDSAGKVDERALTAWMTERLRVIPAPVDDADILGAVEHGVLQLLDPPLNLKGMGASAVRERLKQSRHPLRGKRAARGEASRDPSLPQ</sequence>
<feature type="region of interest" description="Disordered" evidence="1">
    <location>
        <begin position="327"/>
        <end position="354"/>
    </location>
</feature>
<evidence type="ECO:0000259" key="2">
    <source>
        <dbReference type="Pfam" id="PF20815"/>
    </source>
</evidence>
<feature type="compositionally biased region" description="Basic residues" evidence="1">
    <location>
        <begin position="331"/>
        <end position="341"/>
    </location>
</feature>
<proteinExistence type="predicted"/>
<evidence type="ECO:0000256" key="1">
    <source>
        <dbReference type="SAM" id="MobiDB-lite"/>
    </source>
</evidence>
<evidence type="ECO:0000313" key="4">
    <source>
        <dbReference type="EMBL" id="MDC5696830.1"/>
    </source>
</evidence>
<evidence type="ECO:0000313" key="5">
    <source>
        <dbReference type="Proteomes" id="UP001150259"/>
    </source>
</evidence>
<dbReference type="RefSeq" id="WP_272461405.1">
    <property type="nucleotide sequence ID" value="NZ_JAPFQL010000019.1"/>
</dbReference>
<protein>
    <submittedName>
        <fullName evidence="4">Uncharacterized protein</fullName>
    </submittedName>
</protein>
<comment type="caution">
    <text evidence="4">The sequence shown here is derived from an EMBL/GenBank/DDBJ whole genome shotgun (WGS) entry which is preliminary data.</text>
</comment>
<name>A0ABT5GEY0_9MICO</name>
<gene>
    <name evidence="4" type="ORF">OO014_06130</name>
</gene>
<dbReference type="InterPro" id="IPR049251">
    <property type="entry name" value="DUF6884"/>
</dbReference>
<reference evidence="4 5" key="1">
    <citation type="submission" date="2022-11" db="EMBL/GenBank/DDBJ databases">
        <title>Anaerobic phenanthrene biodegradation by a DNRA strain PheN6.</title>
        <authorList>
            <person name="Zhang Z."/>
        </authorList>
    </citation>
    <scope>NUCLEOTIDE SEQUENCE [LARGE SCALE GENOMIC DNA]</scope>
    <source>
        <strain evidence="4 5">PheN6</strain>
    </source>
</reference>
<dbReference type="InterPro" id="IPR049311">
    <property type="entry name" value="GIY_YIG_cat"/>
</dbReference>
<dbReference type="Pfam" id="PF21818">
    <property type="entry name" value="DUF6884"/>
    <property type="match status" value="1"/>
</dbReference>